<accession>A0A1I7YME8</accession>
<keyword evidence="2" id="KW-1185">Reference proteome</keyword>
<sequence>MRSPTVLLRLWSGRRDLANGHNGNKQTRRQEGTDEEFEESSAGWVRMKKNGSDNGFS</sequence>
<name>A0A1I7YME8_9BILA</name>
<proteinExistence type="predicted"/>
<evidence type="ECO:0000313" key="2">
    <source>
        <dbReference type="Proteomes" id="UP000095287"/>
    </source>
</evidence>
<dbReference type="WBParaSite" id="L893_g17883.t1">
    <property type="protein sequence ID" value="L893_g17883.t1"/>
    <property type="gene ID" value="L893_g17883"/>
</dbReference>
<evidence type="ECO:0000313" key="3">
    <source>
        <dbReference type="WBParaSite" id="L893_g17883.t1"/>
    </source>
</evidence>
<reference evidence="3" key="1">
    <citation type="submission" date="2016-11" db="UniProtKB">
        <authorList>
            <consortium name="WormBaseParasite"/>
        </authorList>
    </citation>
    <scope>IDENTIFICATION</scope>
</reference>
<feature type="region of interest" description="Disordered" evidence="1">
    <location>
        <begin position="16"/>
        <end position="57"/>
    </location>
</feature>
<dbReference type="Proteomes" id="UP000095287">
    <property type="component" value="Unplaced"/>
</dbReference>
<organism evidence="2 3">
    <name type="scientific">Steinernema glaseri</name>
    <dbReference type="NCBI Taxonomy" id="37863"/>
    <lineage>
        <taxon>Eukaryota</taxon>
        <taxon>Metazoa</taxon>
        <taxon>Ecdysozoa</taxon>
        <taxon>Nematoda</taxon>
        <taxon>Chromadorea</taxon>
        <taxon>Rhabditida</taxon>
        <taxon>Tylenchina</taxon>
        <taxon>Panagrolaimomorpha</taxon>
        <taxon>Strongyloidoidea</taxon>
        <taxon>Steinernematidae</taxon>
        <taxon>Steinernema</taxon>
    </lineage>
</organism>
<protein>
    <submittedName>
        <fullName evidence="3">Uncharacterized protein</fullName>
    </submittedName>
</protein>
<evidence type="ECO:0000256" key="1">
    <source>
        <dbReference type="SAM" id="MobiDB-lite"/>
    </source>
</evidence>
<dbReference type="AlphaFoldDB" id="A0A1I7YME8"/>